<evidence type="ECO:0000256" key="1">
    <source>
        <dbReference type="RuleBase" id="RU003682"/>
    </source>
</evidence>
<keyword evidence="1" id="KW-0408">Iron</keyword>
<evidence type="ECO:0000313" key="4">
    <source>
        <dbReference type="EMBL" id="OZJ02418.1"/>
    </source>
</evidence>
<dbReference type="PROSITE" id="PS51471">
    <property type="entry name" value="FE2OG_OXY"/>
    <property type="match status" value="1"/>
</dbReference>
<keyword evidence="1" id="KW-0479">Metal-binding</keyword>
<proteinExistence type="inferred from homology"/>
<dbReference type="EMBL" id="MVBO01000154">
    <property type="protein sequence ID" value="OZJ02418.1"/>
    <property type="molecule type" value="Genomic_DNA"/>
</dbReference>
<evidence type="ECO:0000313" key="5">
    <source>
        <dbReference type="Proteomes" id="UP000242875"/>
    </source>
</evidence>
<comment type="caution">
    <text evidence="4">The sequence shown here is derived from an EMBL/GenBank/DDBJ whole genome shotgun (WGS) entry which is preliminary data.</text>
</comment>
<gene>
    <name evidence="4" type="ORF">BZG36_04768</name>
</gene>
<dbReference type="Proteomes" id="UP000242875">
    <property type="component" value="Unassembled WGS sequence"/>
</dbReference>
<feature type="region of interest" description="Disordered" evidence="2">
    <location>
        <begin position="1"/>
        <end position="25"/>
    </location>
</feature>
<dbReference type="SUPFAM" id="SSF51197">
    <property type="entry name" value="Clavaminate synthase-like"/>
    <property type="match status" value="1"/>
</dbReference>
<dbReference type="Gene3D" id="2.60.120.330">
    <property type="entry name" value="B-lactam Antibiotic, Isopenicillin N Synthase, Chain"/>
    <property type="match status" value="1"/>
</dbReference>
<evidence type="ECO:0000256" key="2">
    <source>
        <dbReference type="SAM" id="MobiDB-lite"/>
    </source>
</evidence>
<feature type="domain" description="Fe2OG dioxygenase" evidence="3">
    <location>
        <begin position="178"/>
        <end position="281"/>
    </location>
</feature>
<dbReference type="Pfam" id="PF14226">
    <property type="entry name" value="DIOX_N"/>
    <property type="match status" value="1"/>
</dbReference>
<dbReference type="InterPro" id="IPR044861">
    <property type="entry name" value="IPNS-like_FE2OG_OXY"/>
</dbReference>
<dbReference type="InterPro" id="IPR005123">
    <property type="entry name" value="Oxoglu/Fe-dep_dioxygenase_dom"/>
</dbReference>
<sequence length="325" mass="36785">MTNTDKESLPTVDISPFLTETGSPKDRAQTVNSLHQACKDVGFFYLVGHGVSEEEMNRSLDLGKQFFHLPEEAKQVLSIGKNDHARGYQRLGENVTMYKRDWHEGLDFYKPIDDSHYLRQHQLPMRGENRWPESIPEFRPTFEAYIEKMKQVGEAVMKAMAIALGMEETFFDGLVNDSFWVARVIGYPKLVSQNGDVGVSCGEHTDYGCLTLLLQDSTMGALQVQTRDGSWINADPIPGAYVVNIGDMVDVWTNGLYTSTLHRVIHKGDNYRISIPFFFEPNFDAVIEPLDTCISQSGGKKKYESVVYGQHLLRKVANNFDVVEK</sequence>
<dbReference type="GO" id="GO:0016491">
    <property type="term" value="F:oxidoreductase activity"/>
    <property type="evidence" value="ECO:0007669"/>
    <property type="project" value="UniProtKB-KW"/>
</dbReference>
<dbReference type="PRINTS" id="PR00682">
    <property type="entry name" value="IPNSYNTHASE"/>
</dbReference>
<dbReference type="InterPro" id="IPR026992">
    <property type="entry name" value="DIOX_N"/>
</dbReference>
<comment type="similarity">
    <text evidence="1">Belongs to the iron/ascorbate-dependent oxidoreductase family.</text>
</comment>
<reference evidence="4 5" key="1">
    <citation type="journal article" date="2017" name="Mycologia">
        <title>Bifiguratus adelaidae, gen. et sp. nov., a new member of Mucoromycotina in endophytic and soil-dwelling habitats.</title>
        <authorList>
            <person name="Torres-Cruz T.J."/>
            <person name="Billingsley Tobias T.L."/>
            <person name="Almatruk M."/>
            <person name="Hesse C."/>
            <person name="Kuske C.R."/>
            <person name="Desiro A."/>
            <person name="Benucci G.M."/>
            <person name="Bonito G."/>
            <person name="Stajich J.E."/>
            <person name="Dunlap C."/>
            <person name="Arnold A.E."/>
            <person name="Porras-Alfaro A."/>
        </authorList>
    </citation>
    <scope>NUCLEOTIDE SEQUENCE [LARGE SCALE GENOMIC DNA]</scope>
    <source>
        <strain evidence="4 5">AZ0501</strain>
    </source>
</reference>
<accession>A0A261XVR2</accession>
<dbReference type="PANTHER" id="PTHR47990">
    <property type="entry name" value="2-OXOGLUTARATE (2OG) AND FE(II)-DEPENDENT OXYGENASE SUPERFAMILY PROTEIN-RELATED"/>
    <property type="match status" value="1"/>
</dbReference>
<keyword evidence="1" id="KW-0560">Oxidoreductase</keyword>
<dbReference type="InterPro" id="IPR050231">
    <property type="entry name" value="Iron_ascorbate_oxido_reductase"/>
</dbReference>
<dbReference type="GO" id="GO:0046872">
    <property type="term" value="F:metal ion binding"/>
    <property type="evidence" value="ECO:0007669"/>
    <property type="project" value="UniProtKB-KW"/>
</dbReference>
<dbReference type="InterPro" id="IPR027443">
    <property type="entry name" value="IPNS-like_sf"/>
</dbReference>
<dbReference type="AlphaFoldDB" id="A0A261XVR2"/>
<protein>
    <recommendedName>
        <fullName evidence="3">Fe2OG dioxygenase domain-containing protein</fullName>
    </recommendedName>
</protein>
<organism evidence="4 5">
    <name type="scientific">Bifiguratus adelaidae</name>
    <dbReference type="NCBI Taxonomy" id="1938954"/>
    <lineage>
        <taxon>Eukaryota</taxon>
        <taxon>Fungi</taxon>
        <taxon>Fungi incertae sedis</taxon>
        <taxon>Mucoromycota</taxon>
        <taxon>Mucoromycotina</taxon>
        <taxon>Endogonomycetes</taxon>
        <taxon>Endogonales</taxon>
        <taxon>Endogonales incertae sedis</taxon>
        <taxon>Bifiguratus</taxon>
    </lineage>
</organism>
<dbReference type="Pfam" id="PF03171">
    <property type="entry name" value="2OG-FeII_Oxy"/>
    <property type="match status" value="1"/>
</dbReference>
<dbReference type="OrthoDB" id="288590at2759"/>
<keyword evidence="5" id="KW-1185">Reference proteome</keyword>
<evidence type="ECO:0000259" key="3">
    <source>
        <dbReference type="PROSITE" id="PS51471"/>
    </source>
</evidence>
<name>A0A261XVR2_9FUNG</name>